<feature type="transmembrane region" description="Helical" evidence="1">
    <location>
        <begin position="147"/>
        <end position="166"/>
    </location>
</feature>
<evidence type="ECO:0000313" key="3">
    <source>
        <dbReference type="Proteomes" id="UP000470520"/>
    </source>
</evidence>
<evidence type="ECO:0000256" key="1">
    <source>
        <dbReference type="SAM" id="Phobius"/>
    </source>
</evidence>
<keyword evidence="1" id="KW-0812">Transmembrane</keyword>
<accession>A0A7K3QS95</accession>
<dbReference type="EMBL" id="JAAGMR010000160">
    <property type="protein sequence ID" value="NEB92713.1"/>
    <property type="molecule type" value="Genomic_DNA"/>
</dbReference>
<keyword evidence="1" id="KW-1133">Transmembrane helix</keyword>
<feature type="transmembrane region" description="Helical" evidence="1">
    <location>
        <begin position="19"/>
        <end position="39"/>
    </location>
</feature>
<proteinExistence type="predicted"/>
<dbReference type="Proteomes" id="UP000470520">
    <property type="component" value="Unassembled WGS sequence"/>
</dbReference>
<organism evidence="2 3">
    <name type="scientific">Streptomyces bauhiniae</name>
    <dbReference type="NCBI Taxonomy" id="2340725"/>
    <lineage>
        <taxon>Bacteria</taxon>
        <taxon>Bacillati</taxon>
        <taxon>Actinomycetota</taxon>
        <taxon>Actinomycetes</taxon>
        <taxon>Kitasatosporales</taxon>
        <taxon>Streptomycetaceae</taxon>
        <taxon>Streptomyces</taxon>
    </lineage>
</organism>
<feature type="transmembrane region" description="Helical" evidence="1">
    <location>
        <begin position="178"/>
        <end position="196"/>
    </location>
</feature>
<keyword evidence="1" id="KW-0472">Membrane</keyword>
<gene>
    <name evidence="2" type="ORF">G3I21_13570</name>
</gene>
<comment type="caution">
    <text evidence="2">The sequence shown here is derived from an EMBL/GenBank/DDBJ whole genome shotgun (WGS) entry which is preliminary data.</text>
</comment>
<name>A0A7K3QS95_9ACTN</name>
<dbReference type="RefSeq" id="WP_164188479.1">
    <property type="nucleotide sequence ID" value="NZ_JAAGMR010000160.1"/>
</dbReference>
<reference evidence="2 3" key="1">
    <citation type="submission" date="2020-01" db="EMBL/GenBank/DDBJ databases">
        <title>Insect and environment-associated Actinomycetes.</title>
        <authorList>
            <person name="Currrie C."/>
            <person name="Chevrette M."/>
            <person name="Carlson C."/>
            <person name="Stubbendieck R."/>
            <person name="Wendt-Pienkowski E."/>
        </authorList>
    </citation>
    <scope>NUCLEOTIDE SEQUENCE [LARGE SCALE GENOMIC DNA]</scope>
    <source>
        <strain evidence="2 3">SID7754</strain>
    </source>
</reference>
<protein>
    <submittedName>
        <fullName evidence="2">Uncharacterized protein</fullName>
    </submittedName>
</protein>
<dbReference type="AlphaFoldDB" id="A0A7K3QS95"/>
<evidence type="ECO:0000313" key="2">
    <source>
        <dbReference type="EMBL" id="NEB92713.1"/>
    </source>
</evidence>
<sequence length="240" mass="26097">MSGESAVVGRAGSVAYAEVLARTARFIALALLLVSYVAWLGQEFPVPSGQADLVQALRSDDPPAVEVGYDDDGVSLFWRTAPLVYREVRVPGESGGDGVDTVEREIAAQVGREVGDLPFGSRQERYEPGFLDTVLPASYPLFLRSALLRWTSVGVGVAVLAAAYALPRRYQRVRNRGVWFSVCLVTGFGFFTFLWLERCVAPDTGEPPELKPGRAWAASLMTAALMALGGWGLVRLMWLI</sequence>
<feature type="transmembrane region" description="Helical" evidence="1">
    <location>
        <begin position="216"/>
        <end position="238"/>
    </location>
</feature>